<gene>
    <name evidence="4" type="ORF">E4U60_006058</name>
</gene>
<dbReference type="SUPFAM" id="SSF48371">
    <property type="entry name" value="ARM repeat"/>
    <property type="match status" value="1"/>
</dbReference>
<evidence type="ECO:0000256" key="1">
    <source>
        <dbReference type="ARBA" id="ARBA00008828"/>
    </source>
</evidence>
<dbReference type="Proteomes" id="UP000706124">
    <property type="component" value="Unassembled WGS sequence"/>
</dbReference>
<dbReference type="PANTHER" id="PTHR12354">
    <property type="entry name" value="INTERFERON-RELATED DEVELOPMENTAL REGULATOR"/>
    <property type="match status" value="1"/>
</dbReference>
<feature type="domain" description="Interferon-related developmental regulator N-terminal" evidence="3">
    <location>
        <begin position="119"/>
        <end position="317"/>
    </location>
</feature>
<evidence type="ECO:0000259" key="3">
    <source>
        <dbReference type="Pfam" id="PF05004"/>
    </source>
</evidence>
<feature type="region of interest" description="Disordered" evidence="2">
    <location>
        <begin position="1"/>
        <end position="26"/>
    </location>
</feature>
<evidence type="ECO:0000313" key="5">
    <source>
        <dbReference type="Proteomes" id="UP000706124"/>
    </source>
</evidence>
<keyword evidence="5" id="KW-1185">Reference proteome</keyword>
<dbReference type="EMBL" id="SRPO01000567">
    <property type="protein sequence ID" value="KAG5931470.1"/>
    <property type="molecule type" value="Genomic_DNA"/>
</dbReference>
<protein>
    <recommendedName>
        <fullName evidence="3">Interferon-related developmental regulator N-terminal domain-containing protein</fullName>
    </recommendedName>
</protein>
<evidence type="ECO:0000313" key="4">
    <source>
        <dbReference type="EMBL" id="KAG5931470.1"/>
    </source>
</evidence>
<reference evidence="4 5" key="1">
    <citation type="journal article" date="2020" name="bioRxiv">
        <title>Whole genome comparisons of ergot fungi reveals the divergence and evolution of species within the genus Claviceps are the result of varying mechanisms driving genome evolution and host range expansion.</title>
        <authorList>
            <person name="Wyka S.A."/>
            <person name="Mondo S.J."/>
            <person name="Liu M."/>
            <person name="Dettman J."/>
            <person name="Nalam V."/>
            <person name="Broders K.D."/>
        </authorList>
    </citation>
    <scope>NUCLEOTIDE SEQUENCE [LARGE SCALE GENOMIC DNA]</scope>
    <source>
        <strain evidence="4 5">CCC 1485</strain>
    </source>
</reference>
<sequence>MESHARMEAMKEQEVTTSNNASSSGFRPDIIMFEGSSSLPSILLSPSSSRSSTHSLKSSDASCCADNGFELDGLEHQEAKAHYAENCSLSAPDSAELSNFDTKPLINSFLGWKPMYGDVRERNLESYISHLRHKYNAWTHDWLSPVYKELVEVFLRQIDRGTTLRERLLRLQAYYLTISTDDSLKTFHYSQSALKKIIVEDDDDRCKVHATRALCMAVTYSGGSQQDKQDVMQYLLNIVQSNGQSVKSHKFAPVMSAAIIGWSFIASHVDDLLDAAIPAVAAFAQQLDTTDMQILCDAAQAIAFIYEFWRDIQTDDVHFQFPCDPHPIVGHLKDVARLDRWTVNILSAKKRRRVRDVLVSVVTSLRYGVGPYYSKRLRARDAPPGAEEDQVEEIGYRYRCRIGDYTCLIDTWTALWRVEMMKLVFGCGLPKHFPVNLIVSTCLDDEFWDKN</sequence>
<dbReference type="InterPro" id="IPR039777">
    <property type="entry name" value="IFRD"/>
</dbReference>
<name>A0A9P7M736_9HYPO</name>
<proteinExistence type="inferred from homology"/>
<dbReference type="Pfam" id="PF05004">
    <property type="entry name" value="IFRD"/>
    <property type="match status" value="1"/>
</dbReference>
<dbReference type="OrthoDB" id="18978at2759"/>
<organism evidence="4 5">
    <name type="scientific">Claviceps pazoutovae</name>
    <dbReference type="NCBI Taxonomy" id="1649127"/>
    <lineage>
        <taxon>Eukaryota</taxon>
        <taxon>Fungi</taxon>
        <taxon>Dikarya</taxon>
        <taxon>Ascomycota</taxon>
        <taxon>Pezizomycotina</taxon>
        <taxon>Sordariomycetes</taxon>
        <taxon>Hypocreomycetidae</taxon>
        <taxon>Hypocreales</taxon>
        <taxon>Clavicipitaceae</taxon>
        <taxon>Claviceps</taxon>
    </lineage>
</organism>
<evidence type="ECO:0000256" key="2">
    <source>
        <dbReference type="SAM" id="MobiDB-lite"/>
    </source>
</evidence>
<dbReference type="InterPro" id="IPR016024">
    <property type="entry name" value="ARM-type_fold"/>
</dbReference>
<dbReference type="InterPro" id="IPR007701">
    <property type="entry name" value="Interferon-rel_develop_reg_N"/>
</dbReference>
<comment type="similarity">
    <text evidence="1">Belongs to the IFRD family.</text>
</comment>
<feature type="compositionally biased region" description="Polar residues" evidence="2">
    <location>
        <begin position="15"/>
        <end position="25"/>
    </location>
</feature>
<feature type="compositionally biased region" description="Basic and acidic residues" evidence="2">
    <location>
        <begin position="1"/>
        <end position="14"/>
    </location>
</feature>
<accession>A0A9P7M736</accession>
<dbReference type="PANTHER" id="PTHR12354:SF1">
    <property type="entry name" value="INTERFERON-RELATED DEVELOPMENTAL REGULATOR 1"/>
    <property type="match status" value="1"/>
</dbReference>
<dbReference type="AlphaFoldDB" id="A0A9P7M736"/>
<comment type="caution">
    <text evidence="4">The sequence shown here is derived from an EMBL/GenBank/DDBJ whole genome shotgun (WGS) entry which is preliminary data.</text>
</comment>